<gene>
    <name evidence="9 10" type="primary">cas2</name>
    <name evidence="10" type="ORF">JWV37_12190</name>
</gene>
<comment type="subunit">
    <text evidence="9">Homodimer, forms a heterotetramer with a Cas1 homodimer.</text>
</comment>
<evidence type="ECO:0000256" key="4">
    <source>
        <dbReference type="ARBA" id="ARBA00022723"/>
    </source>
</evidence>
<protein>
    <recommendedName>
        <fullName evidence="9">CRISPR-associated endoribonuclease Cas2</fullName>
        <ecNumber evidence="9">3.1.-.-</ecNumber>
    </recommendedName>
</protein>
<keyword evidence="5 9" id="KW-0255">Endonuclease</keyword>
<keyword evidence="6 9" id="KW-0378">Hydrolase</keyword>
<proteinExistence type="inferred from homology"/>
<evidence type="ECO:0000256" key="6">
    <source>
        <dbReference type="ARBA" id="ARBA00022801"/>
    </source>
</evidence>
<keyword evidence="7 9" id="KW-0460">Magnesium</keyword>
<evidence type="ECO:0000256" key="8">
    <source>
        <dbReference type="ARBA" id="ARBA00023118"/>
    </source>
</evidence>
<dbReference type="SUPFAM" id="SSF143430">
    <property type="entry name" value="TTP0101/SSO1404-like"/>
    <property type="match status" value="1"/>
</dbReference>
<dbReference type="CDD" id="cd09725">
    <property type="entry name" value="Cas2_I_II_III"/>
    <property type="match status" value="1"/>
</dbReference>
<accession>A0ABS2WV67</accession>
<dbReference type="EC" id="3.1.-.-" evidence="9"/>
<dbReference type="NCBIfam" id="TIGR01573">
    <property type="entry name" value="cas2"/>
    <property type="match status" value="1"/>
</dbReference>
<keyword evidence="8 9" id="KW-0051">Antiviral defense</keyword>
<organism evidence="10 11">
    <name type="scientific">Sulfurospirillum tamanense</name>
    <dbReference type="NCBI Taxonomy" id="2813362"/>
    <lineage>
        <taxon>Bacteria</taxon>
        <taxon>Pseudomonadati</taxon>
        <taxon>Campylobacterota</taxon>
        <taxon>Epsilonproteobacteria</taxon>
        <taxon>Campylobacterales</taxon>
        <taxon>Sulfurospirillaceae</taxon>
        <taxon>Sulfurospirillum</taxon>
    </lineage>
</organism>
<dbReference type="Pfam" id="PF09827">
    <property type="entry name" value="CRISPR_Cas2"/>
    <property type="match status" value="1"/>
</dbReference>
<evidence type="ECO:0000256" key="3">
    <source>
        <dbReference type="ARBA" id="ARBA00022722"/>
    </source>
</evidence>
<comment type="cofactor">
    <cofactor evidence="1 9">
        <name>Mg(2+)</name>
        <dbReference type="ChEBI" id="CHEBI:18420"/>
    </cofactor>
</comment>
<evidence type="ECO:0000313" key="10">
    <source>
        <dbReference type="EMBL" id="MBN2965542.1"/>
    </source>
</evidence>
<reference evidence="10" key="1">
    <citation type="submission" date="2021-02" db="EMBL/GenBank/DDBJ databases">
        <title>Sulfurospirillum tamanensis sp. nov.</title>
        <authorList>
            <person name="Frolova A."/>
            <person name="Merkel A."/>
            <person name="Slobodkin A."/>
        </authorList>
    </citation>
    <scope>NUCLEOTIDE SEQUENCE</scope>
    <source>
        <strain evidence="10">T05b</strain>
    </source>
</reference>
<dbReference type="PANTHER" id="PTHR34405:SF3">
    <property type="entry name" value="CRISPR-ASSOCIATED ENDORIBONUCLEASE CAS2 3"/>
    <property type="match status" value="1"/>
</dbReference>
<evidence type="ECO:0000256" key="9">
    <source>
        <dbReference type="HAMAP-Rule" id="MF_01471"/>
    </source>
</evidence>
<comment type="function">
    <text evidence="9">CRISPR (clustered regularly interspaced short palindromic repeat), is an adaptive immune system that provides protection against mobile genetic elements (viruses, transposable elements and conjugative plasmids). CRISPR clusters contain sequences complementary to antecedent mobile elements and target invading nucleic acids. CRISPR clusters are transcribed and processed into CRISPR RNA (crRNA). Functions as a ssRNA-specific endoribonuclease. Involved in the integration of spacer DNA into the CRISPR cassette.</text>
</comment>
<dbReference type="RefSeq" id="WP_205460104.1">
    <property type="nucleotide sequence ID" value="NZ_JAFHKK010000045.1"/>
</dbReference>
<sequence length="89" mass="10023">MRTYLLCYDVAEPRRLAKVRKICYAHALGGQKSALEAPLRAYELRELTKELTKVIDPQQDRVHCIVVTPKPLCLGKTLSLTMTQGAIIL</sequence>
<dbReference type="InterPro" id="IPR021127">
    <property type="entry name" value="CRISPR_associated_Cas2"/>
</dbReference>
<reference evidence="10" key="2">
    <citation type="submission" date="2021-02" db="EMBL/GenBank/DDBJ databases">
        <authorList>
            <person name="Merkel A.Y."/>
        </authorList>
    </citation>
    <scope>NUCLEOTIDE SEQUENCE</scope>
    <source>
        <strain evidence="10">T05b</strain>
    </source>
</reference>
<feature type="binding site" evidence="9">
    <location>
        <position position="9"/>
    </location>
    <ligand>
        <name>Mg(2+)</name>
        <dbReference type="ChEBI" id="CHEBI:18420"/>
        <note>catalytic</note>
    </ligand>
</feature>
<evidence type="ECO:0000256" key="1">
    <source>
        <dbReference type="ARBA" id="ARBA00001946"/>
    </source>
</evidence>
<dbReference type="InterPro" id="IPR019199">
    <property type="entry name" value="Virulence_VapD/CRISPR_Cas2"/>
</dbReference>
<evidence type="ECO:0000313" key="11">
    <source>
        <dbReference type="Proteomes" id="UP000703590"/>
    </source>
</evidence>
<dbReference type="EMBL" id="JAFHKK010000045">
    <property type="protein sequence ID" value="MBN2965542.1"/>
    <property type="molecule type" value="Genomic_DNA"/>
</dbReference>
<keyword evidence="4 9" id="KW-0479">Metal-binding</keyword>
<comment type="similarity">
    <text evidence="2 9">Belongs to the CRISPR-associated endoribonuclease Cas2 protein family.</text>
</comment>
<evidence type="ECO:0000256" key="7">
    <source>
        <dbReference type="ARBA" id="ARBA00022842"/>
    </source>
</evidence>
<keyword evidence="11" id="KW-1185">Reference proteome</keyword>
<dbReference type="Proteomes" id="UP000703590">
    <property type="component" value="Unassembled WGS sequence"/>
</dbReference>
<comment type="caution">
    <text evidence="10">The sequence shown here is derived from an EMBL/GenBank/DDBJ whole genome shotgun (WGS) entry which is preliminary data.</text>
</comment>
<evidence type="ECO:0000256" key="2">
    <source>
        <dbReference type="ARBA" id="ARBA00009959"/>
    </source>
</evidence>
<dbReference type="HAMAP" id="MF_01471">
    <property type="entry name" value="Cas2"/>
    <property type="match status" value="1"/>
</dbReference>
<keyword evidence="3 9" id="KW-0540">Nuclease</keyword>
<name>A0ABS2WV67_9BACT</name>
<dbReference type="PANTHER" id="PTHR34405">
    <property type="entry name" value="CRISPR-ASSOCIATED ENDORIBONUCLEASE CAS2"/>
    <property type="match status" value="1"/>
</dbReference>
<evidence type="ECO:0000256" key="5">
    <source>
        <dbReference type="ARBA" id="ARBA00022759"/>
    </source>
</evidence>
<dbReference type="Gene3D" id="3.30.70.240">
    <property type="match status" value="1"/>
</dbReference>
<dbReference type="GO" id="GO:0004519">
    <property type="term" value="F:endonuclease activity"/>
    <property type="evidence" value="ECO:0007669"/>
    <property type="project" value="UniProtKB-KW"/>
</dbReference>